<evidence type="ECO:0000313" key="2">
    <source>
        <dbReference type="EMBL" id="NSK14274.1"/>
    </source>
</evidence>
<sequence>MVFCTVFIMLMLAACGRGKEPGGSGTYLYYVSADGTTLVEKPYELRGDTPEEEMENYLKKMKKEPESIDYKSAVPADLKIQKAEFQNGRITIDFDADYTKLDSSQELLLRAALVRGLGQIAGVTGVEILVAGEPLKDRGGEPVGAMRPEDFIQNIGSSLHSYQMGDLTLYFANEKGDKLVREEVSVRYNSNMSIEKVIVEQLIKGPASEGAYPLLSEETNVLGVSVKDHICYVNLDEDFLNNTCPVDPRLTIYAIVNSIVGAGNVSEVQISVKGETDLKYMSSIDLSKPLSGDLTLVEGNE</sequence>
<dbReference type="OrthoDB" id="9809406at2"/>
<dbReference type="EMBL" id="JAAIUO010000002">
    <property type="protein sequence ID" value="NSK14274.1"/>
    <property type="molecule type" value="Genomic_DNA"/>
</dbReference>
<evidence type="ECO:0000259" key="1">
    <source>
        <dbReference type="SMART" id="SM00909"/>
    </source>
</evidence>
<dbReference type="Pfam" id="PF10646">
    <property type="entry name" value="Germane"/>
    <property type="match status" value="2"/>
</dbReference>
<dbReference type="SMART" id="SM00909">
    <property type="entry name" value="Germane"/>
    <property type="match status" value="2"/>
</dbReference>
<protein>
    <submittedName>
        <fullName evidence="3">GerMN domain-containing protein</fullName>
    </submittedName>
</protein>
<reference evidence="4 5" key="1">
    <citation type="journal article" date="2020" name="Cell Host Microbe">
        <title>Functional and Genomic Variation between Human-Derived Isolates of Lachnospiraceae Reveals Inter- and Intra-Species Diversity.</title>
        <authorList>
            <person name="Sorbara M.T."/>
            <person name="Littmann E.R."/>
            <person name="Fontana E."/>
            <person name="Moody T.U."/>
            <person name="Kohout C.E."/>
            <person name="Gjonbalaj M."/>
            <person name="Eaton V."/>
            <person name="Seok R."/>
            <person name="Leiner I.M."/>
            <person name="Pamer E.G."/>
        </authorList>
    </citation>
    <scope>NUCLEOTIDE SEQUENCE [LARGE SCALE GENOMIC DNA]</scope>
    <source>
        <strain evidence="3 4">MSK.17.11</strain>
        <strain evidence="2 5">MSK.17.38</strain>
    </source>
</reference>
<gene>
    <name evidence="3" type="ORF">G5A66_03030</name>
    <name evidence="2" type="ORF">G5A75_05170</name>
</gene>
<dbReference type="EMBL" id="JAAITX010000002">
    <property type="protein sequence ID" value="NVH57639.1"/>
    <property type="molecule type" value="Genomic_DNA"/>
</dbReference>
<organism evidence="3 4">
    <name type="scientific">Dorea phocaeensis</name>
    <dbReference type="NCBI Taxonomy" id="2040291"/>
    <lineage>
        <taxon>Bacteria</taxon>
        <taxon>Bacillati</taxon>
        <taxon>Bacillota</taxon>
        <taxon>Clostridia</taxon>
        <taxon>Lachnospirales</taxon>
        <taxon>Lachnospiraceae</taxon>
        <taxon>Dorea</taxon>
    </lineage>
</organism>
<evidence type="ECO:0000313" key="4">
    <source>
        <dbReference type="Proteomes" id="UP000528555"/>
    </source>
</evidence>
<keyword evidence="4" id="KW-1185">Reference proteome</keyword>
<comment type="caution">
    <text evidence="3">The sequence shown here is derived from an EMBL/GenBank/DDBJ whole genome shotgun (WGS) entry which is preliminary data.</text>
</comment>
<name>A0A850HHW8_9FIRM</name>
<feature type="domain" description="GerMN" evidence="1">
    <location>
        <begin position="195"/>
        <end position="281"/>
    </location>
</feature>
<dbReference type="Proteomes" id="UP000701680">
    <property type="component" value="Unassembled WGS sequence"/>
</dbReference>
<accession>A0A850HHW8</accession>
<evidence type="ECO:0000313" key="3">
    <source>
        <dbReference type="EMBL" id="NVH57639.1"/>
    </source>
</evidence>
<dbReference type="Proteomes" id="UP000528555">
    <property type="component" value="Unassembled WGS sequence"/>
</dbReference>
<reference evidence="3" key="2">
    <citation type="submission" date="2020-02" db="EMBL/GenBank/DDBJ databases">
        <authorList>
            <person name="Littmann E."/>
            <person name="Sorbara M."/>
        </authorList>
    </citation>
    <scope>NUCLEOTIDE SEQUENCE</scope>
    <source>
        <strain evidence="3">MSK.17.11</strain>
        <strain evidence="2">MSK.17.38</strain>
    </source>
</reference>
<proteinExistence type="predicted"/>
<dbReference type="AlphaFoldDB" id="A0A850HHW8"/>
<evidence type="ECO:0000313" key="5">
    <source>
        <dbReference type="Proteomes" id="UP000701680"/>
    </source>
</evidence>
<feature type="domain" description="GerMN" evidence="1">
    <location>
        <begin position="54"/>
        <end position="139"/>
    </location>
</feature>
<dbReference type="InterPro" id="IPR019606">
    <property type="entry name" value="GerMN"/>
</dbReference>